<dbReference type="InterPro" id="IPR052021">
    <property type="entry name" value="Type-I_RS_S_subunit"/>
</dbReference>
<name>A0A2W2FMC6_9ACTN</name>
<dbReference type="EMBL" id="POUA01000254">
    <property type="protein sequence ID" value="PZG36672.1"/>
    <property type="molecule type" value="Genomic_DNA"/>
</dbReference>
<proteinExistence type="inferred from homology"/>
<feature type="domain" description="Type I restriction modification DNA specificity" evidence="4">
    <location>
        <begin position="196"/>
        <end position="368"/>
    </location>
</feature>
<evidence type="ECO:0000259" key="4">
    <source>
        <dbReference type="Pfam" id="PF01420"/>
    </source>
</evidence>
<evidence type="ECO:0000256" key="3">
    <source>
        <dbReference type="ARBA" id="ARBA00023125"/>
    </source>
</evidence>
<accession>A0A2W2FMC6</accession>
<sequence>MGKLMSIETRMLGELITPAPVVRAGSTSYPILSMTMHHGLVAQEEKFKKRVASRDTSPYKVAKQGQLVVGFPIDEAVLSFQNIAPAGIVSPAYEIWDLKNPQIERKYLERYLRSPSAITYYKSKLRSTTARRRSIPRGDFLKLPVPFPHITVQRRIVQILDQVDELRAKRRRAIALLDEFHESIFIDLLGDPASNPKGWQVVSMGEIAIIQGGLQVSSKRKSLPIEVPYLRVANAYRNHLDLSIIKTMRVTERELERAALAAGDLLIVEGHGNAEEIGRAALWDGSISPCVHQNHLIRARLGPQAIPAYVLSLLNSAGGRLHLQRSASTTSGLNTISTSDVRAAPIMLPPLESQAEYVERVVQVDQARASMRSDLNVLDELFSSLEAKAFRGEL</sequence>
<dbReference type="GO" id="GO:0009307">
    <property type="term" value="P:DNA restriction-modification system"/>
    <property type="evidence" value="ECO:0007669"/>
    <property type="project" value="UniProtKB-KW"/>
</dbReference>
<gene>
    <name evidence="5" type="ORF">C1I98_26570</name>
</gene>
<dbReference type="Pfam" id="PF01420">
    <property type="entry name" value="Methylase_S"/>
    <property type="match status" value="1"/>
</dbReference>
<evidence type="ECO:0000256" key="2">
    <source>
        <dbReference type="ARBA" id="ARBA00022747"/>
    </source>
</evidence>
<organism evidence="5 6">
    <name type="scientific">Spongiactinospora gelatinilytica</name>
    <dbReference type="NCBI Taxonomy" id="2666298"/>
    <lineage>
        <taxon>Bacteria</taxon>
        <taxon>Bacillati</taxon>
        <taxon>Actinomycetota</taxon>
        <taxon>Actinomycetes</taxon>
        <taxon>Streptosporangiales</taxon>
        <taxon>Streptosporangiaceae</taxon>
        <taxon>Spongiactinospora</taxon>
    </lineage>
</organism>
<dbReference type="CDD" id="cd17253">
    <property type="entry name" value="RMtype1_S_Eco933I-TRD2-CR2_like"/>
    <property type="match status" value="1"/>
</dbReference>
<dbReference type="SUPFAM" id="SSF116734">
    <property type="entry name" value="DNA methylase specificity domain"/>
    <property type="match status" value="2"/>
</dbReference>
<evidence type="ECO:0000313" key="5">
    <source>
        <dbReference type="EMBL" id="PZG36672.1"/>
    </source>
</evidence>
<dbReference type="Gene3D" id="3.90.220.20">
    <property type="entry name" value="DNA methylase specificity domains"/>
    <property type="match status" value="2"/>
</dbReference>
<keyword evidence="6" id="KW-1185">Reference proteome</keyword>
<evidence type="ECO:0000313" key="6">
    <source>
        <dbReference type="Proteomes" id="UP000248544"/>
    </source>
</evidence>
<evidence type="ECO:0000256" key="1">
    <source>
        <dbReference type="ARBA" id="ARBA00010923"/>
    </source>
</evidence>
<dbReference type="RefSeq" id="WP_111170162.1">
    <property type="nucleotide sequence ID" value="NZ_POUA01000254.1"/>
</dbReference>
<dbReference type="PANTHER" id="PTHR30408:SF12">
    <property type="entry name" value="TYPE I RESTRICTION ENZYME MJAVIII SPECIFICITY SUBUNIT"/>
    <property type="match status" value="1"/>
</dbReference>
<dbReference type="AlphaFoldDB" id="A0A2W2FMC6"/>
<comment type="caution">
    <text evidence="5">The sequence shown here is derived from an EMBL/GenBank/DDBJ whole genome shotgun (WGS) entry which is preliminary data.</text>
</comment>
<dbReference type="InterPro" id="IPR044946">
    <property type="entry name" value="Restrct_endonuc_typeI_TRD_sf"/>
</dbReference>
<keyword evidence="2" id="KW-0680">Restriction system</keyword>
<dbReference type="Proteomes" id="UP000248544">
    <property type="component" value="Unassembled WGS sequence"/>
</dbReference>
<protein>
    <recommendedName>
        <fullName evidence="4">Type I restriction modification DNA specificity domain-containing protein</fullName>
    </recommendedName>
</protein>
<dbReference type="PANTHER" id="PTHR30408">
    <property type="entry name" value="TYPE-1 RESTRICTION ENZYME ECOKI SPECIFICITY PROTEIN"/>
    <property type="match status" value="1"/>
</dbReference>
<keyword evidence="3" id="KW-0238">DNA-binding</keyword>
<comment type="similarity">
    <text evidence="1">Belongs to the type-I restriction system S methylase family.</text>
</comment>
<reference evidence="5 6" key="1">
    <citation type="submission" date="2018-01" db="EMBL/GenBank/DDBJ databases">
        <title>Draft genome sequence of Sphaerisporangium sp. 7K107.</title>
        <authorList>
            <person name="Sahin N."/>
            <person name="Saygin H."/>
            <person name="Ay H."/>
        </authorList>
    </citation>
    <scope>NUCLEOTIDE SEQUENCE [LARGE SCALE GENOMIC DNA]</scope>
    <source>
        <strain evidence="5 6">7K107</strain>
    </source>
</reference>
<dbReference type="InterPro" id="IPR000055">
    <property type="entry name" value="Restrct_endonuc_typeI_TRD"/>
</dbReference>
<dbReference type="GO" id="GO:0003677">
    <property type="term" value="F:DNA binding"/>
    <property type="evidence" value="ECO:0007669"/>
    <property type="project" value="UniProtKB-KW"/>
</dbReference>